<dbReference type="STRING" id="42251.A0A2T6ZVV3"/>
<gene>
    <name evidence="2" type="ORF">B9Z19DRAFT_906708</name>
</gene>
<dbReference type="InterPro" id="IPR000719">
    <property type="entry name" value="Prot_kinase_dom"/>
</dbReference>
<feature type="domain" description="Protein kinase" evidence="1">
    <location>
        <begin position="1"/>
        <end position="129"/>
    </location>
</feature>
<comment type="caution">
    <text evidence="2">The sequence shown here is derived from an EMBL/GenBank/DDBJ whole genome shotgun (WGS) entry which is preliminary data.</text>
</comment>
<dbReference type="SUPFAM" id="SSF56112">
    <property type="entry name" value="Protein kinase-like (PK-like)"/>
    <property type="match status" value="1"/>
</dbReference>
<dbReference type="GO" id="GO:0005524">
    <property type="term" value="F:ATP binding"/>
    <property type="evidence" value="ECO:0007669"/>
    <property type="project" value="InterPro"/>
</dbReference>
<evidence type="ECO:0000313" key="2">
    <source>
        <dbReference type="EMBL" id="PUU79619.1"/>
    </source>
</evidence>
<feature type="non-terminal residue" evidence="2">
    <location>
        <position position="1"/>
    </location>
</feature>
<protein>
    <submittedName>
        <fullName evidence="2">Kinase-like domain-containing protein</fullName>
    </submittedName>
</protein>
<keyword evidence="3" id="KW-1185">Reference proteome</keyword>
<dbReference type="InterPro" id="IPR011009">
    <property type="entry name" value="Kinase-like_dom_sf"/>
</dbReference>
<accession>A0A2T6ZVV3</accession>
<keyword evidence="2" id="KW-0808">Transferase</keyword>
<sequence length="133" mass="14775">WIKLGDFGVSKRILPQATTTLHTQGCTPVYSSPEVLRLGSNSETSEYTNSVDIWSLGCVIYELLVGTRLLVLVFQSSDYFYGKWPFPEDRLRALSPPTDDIGISFLKSMLVIQPEDRPTAVGALSHLWLAGVK</sequence>
<dbReference type="GO" id="GO:0004674">
    <property type="term" value="F:protein serine/threonine kinase activity"/>
    <property type="evidence" value="ECO:0007669"/>
    <property type="project" value="TreeGrafter"/>
</dbReference>
<evidence type="ECO:0000313" key="3">
    <source>
        <dbReference type="Proteomes" id="UP000244722"/>
    </source>
</evidence>
<dbReference type="GO" id="GO:0005634">
    <property type="term" value="C:nucleus"/>
    <property type="evidence" value="ECO:0007669"/>
    <property type="project" value="TreeGrafter"/>
</dbReference>
<keyword evidence="2" id="KW-0418">Kinase</keyword>
<proteinExistence type="predicted"/>
<dbReference type="PANTHER" id="PTHR44167">
    <property type="entry name" value="OVARIAN-SPECIFIC SERINE/THREONINE-PROTEIN KINASE LOK-RELATED"/>
    <property type="match status" value="1"/>
</dbReference>
<dbReference type="Pfam" id="PF00069">
    <property type="entry name" value="Pkinase"/>
    <property type="match status" value="1"/>
</dbReference>
<evidence type="ECO:0000259" key="1">
    <source>
        <dbReference type="PROSITE" id="PS50011"/>
    </source>
</evidence>
<dbReference type="EMBL" id="NESQ01000086">
    <property type="protein sequence ID" value="PUU79619.1"/>
    <property type="molecule type" value="Genomic_DNA"/>
</dbReference>
<dbReference type="Gene3D" id="1.10.510.10">
    <property type="entry name" value="Transferase(Phosphotransferase) domain 1"/>
    <property type="match status" value="1"/>
</dbReference>
<organism evidence="2 3">
    <name type="scientific">Tuber borchii</name>
    <name type="common">White truffle</name>
    <dbReference type="NCBI Taxonomy" id="42251"/>
    <lineage>
        <taxon>Eukaryota</taxon>
        <taxon>Fungi</taxon>
        <taxon>Dikarya</taxon>
        <taxon>Ascomycota</taxon>
        <taxon>Pezizomycotina</taxon>
        <taxon>Pezizomycetes</taxon>
        <taxon>Pezizales</taxon>
        <taxon>Tuberaceae</taxon>
        <taxon>Tuber</taxon>
    </lineage>
</organism>
<reference evidence="2 3" key="1">
    <citation type="submission" date="2017-04" db="EMBL/GenBank/DDBJ databases">
        <title>Draft genome sequence of Tuber borchii Vittad., a whitish edible truffle.</title>
        <authorList>
            <consortium name="DOE Joint Genome Institute"/>
            <person name="Murat C."/>
            <person name="Kuo A."/>
            <person name="Barry K.W."/>
            <person name="Clum A."/>
            <person name="Dockter R.B."/>
            <person name="Fauchery L."/>
            <person name="Iotti M."/>
            <person name="Kohler A."/>
            <person name="Labutti K."/>
            <person name="Lindquist E.A."/>
            <person name="Lipzen A."/>
            <person name="Ohm R.A."/>
            <person name="Wang M."/>
            <person name="Grigoriev I.V."/>
            <person name="Zambonelli A."/>
            <person name="Martin F.M."/>
        </authorList>
    </citation>
    <scope>NUCLEOTIDE SEQUENCE [LARGE SCALE GENOMIC DNA]</scope>
    <source>
        <strain evidence="2 3">Tbo3840</strain>
    </source>
</reference>
<dbReference type="AlphaFoldDB" id="A0A2T6ZVV3"/>
<dbReference type="PROSITE" id="PS50011">
    <property type="entry name" value="PROTEIN_KINASE_DOM"/>
    <property type="match status" value="1"/>
</dbReference>
<dbReference type="OrthoDB" id="10252171at2759"/>
<dbReference type="GO" id="GO:0044773">
    <property type="term" value="P:mitotic DNA damage checkpoint signaling"/>
    <property type="evidence" value="ECO:0007669"/>
    <property type="project" value="TreeGrafter"/>
</dbReference>
<name>A0A2T6ZVV3_TUBBO</name>
<dbReference type="SMART" id="SM00220">
    <property type="entry name" value="S_TKc"/>
    <property type="match status" value="1"/>
</dbReference>
<dbReference type="Proteomes" id="UP000244722">
    <property type="component" value="Unassembled WGS sequence"/>
</dbReference>
<dbReference type="PANTHER" id="PTHR44167:SF30">
    <property type="entry name" value="PHOSPHORYLASE KINASE"/>
    <property type="match status" value="1"/>
</dbReference>
<feature type="non-terminal residue" evidence="2">
    <location>
        <position position="133"/>
    </location>
</feature>